<protein>
    <submittedName>
        <fullName evidence="1">Uncharacterized protein</fullName>
    </submittedName>
</protein>
<dbReference type="Proteomes" id="UP000299102">
    <property type="component" value="Unassembled WGS sequence"/>
</dbReference>
<dbReference type="OrthoDB" id="425681at2759"/>
<dbReference type="AlphaFoldDB" id="A0A4C1ZNC8"/>
<dbReference type="EMBL" id="BGZK01001907">
    <property type="protein sequence ID" value="GBP88127.1"/>
    <property type="molecule type" value="Genomic_DNA"/>
</dbReference>
<gene>
    <name evidence="1" type="ORF">EVAR_63935_1</name>
</gene>
<evidence type="ECO:0000313" key="1">
    <source>
        <dbReference type="EMBL" id="GBP88127.1"/>
    </source>
</evidence>
<dbReference type="PANTHER" id="PTHR47027">
    <property type="entry name" value="REVERSE TRANSCRIPTASE DOMAIN-CONTAINING PROTEIN"/>
    <property type="match status" value="1"/>
</dbReference>
<sequence>MYGSESWVWQKNNERRINAVEMRSLSSIYGVSRKDRCRNSDVKKWCSLKKDVVTRVERGTLRWLGHLERMNESRQKKQIYRLNVYDGKVGKGHPRKSYADHIGRILKRGQILSNLKRRFCMKRLMDVSKAKEIYKNRTTWKSILSAFSSGK</sequence>
<organism evidence="1 2">
    <name type="scientific">Eumeta variegata</name>
    <name type="common">Bagworm moth</name>
    <name type="synonym">Eumeta japonica</name>
    <dbReference type="NCBI Taxonomy" id="151549"/>
    <lineage>
        <taxon>Eukaryota</taxon>
        <taxon>Metazoa</taxon>
        <taxon>Ecdysozoa</taxon>
        <taxon>Arthropoda</taxon>
        <taxon>Hexapoda</taxon>
        <taxon>Insecta</taxon>
        <taxon>Pterygota</taxon>
        <taxon>Neoptera</taxon>
        <taxon>Endopterygota</taxon>
        <taxon>Lepidoptera</taxon>
        <taxon>Glossata</taxon>
        <taxon>Ditrysia</taxon>
        <taxon>Tineoidea</taxon>
        <taxon>Psychidae</taxon>
        <taxon>Oiketicinae</taxon>
        <taxon>Eumeta</taxon>
    </lineage>
</organism>
<name>A0A4C1ZNC8_EUMVA</name>
<evidence type="ECO:0000313" key="2">
    <source>
        <dbReference type="Proteomes" id="UP000299102"/>
    </source>
</evidence>
<comment type="caution">
    <text evidence="1">The sequence shown here is derived from an EMBL/GenBank/DDBJ whole genome shotgun (WGS) entry which is preliminary data.</text>
</comment>
<accession>A0A4C1ZNC8</accession>
<dbReference type="PANTHER" id="PTHR47027:SF30">
    <property type="entry name" value="THAP-TYPE DOMAIN-CONTAINING PROTEIN"/>
    <property type="match status" value="1"/>
</dbReference>
<reference evidence="1 2" key="1">
    <citation type="journal article" date="2019" name="Commun. Biol.">
        <title>The bagworm genome reveals a unique fibroin gene that provides high tensile strength.</title>
        <authorList>
            <person name="Kono N."/>
            <person name="Nakamura H."/>
            <person name="Ohtoshi R."/>
            <person name="Tomita M."/>
            <person name="Numata K."/>
            <person name="Arakawa K."/>
        </authorList>
    </citation>
    <scope>NUCLEOTIDE SEQUENCE [LARGE SCALE GENOMIC DNA]</scope>
</reference>
<proteinExistence type="predicted"/>
<keyword evidence="2" id="KW-1185">Reference proteome</keyword>
<dbReference type="STRING" id="151549.A0A4C1ZNC8"/>